<dbReference type="PANTHER" id="PTHR36837">
    <property type="entry name" value="POLY(3-HYDROXYALKANOATE) POLYMERASE SUBUNIT PHAC"/>
    <property type="match status" value="1"/>
</dbReference>
<dbReference type="eggNOG" id="COG3243">
    <property type="taxonomic scope" value="Bacteria"/>
</dbReference>
<dbReference type="InterPro" id="IPR051321">
    <property type="entry name" value="PHA/PHB_synthase"/>
</dbReference>
<dbReference type="Pfam" id="PF07167">
    <property type="entry name" value="PhaC_N"/>
    <property type="match status" value="1"/>
</dbReference>
<evidence type="ECO:0000259" key="4">
    <source>
        <dbReference type="Pfam" id="PF07167"/>
    </source>
</evidence>
<feature type="region of interest" description="Disordered" evidence="3">
    <location>
        <begin position="1"/>
        <end position="23"/>
    </location>
</feature>
<dbReference type="InterPro" id="IPR010941">
    <property type="entry name" value="PhaC_N"/>
</dbReference>
<dbReference type="Gene3D" id="3.40.50.1820">
    <property type="entry name" value="alpha/beta hydrolase"/>
    <property type="match status" value="1"/>
</dbReference>
<organism evidence="5 6">
    <name type="scientific">Sedimentitalea nanhaiensis</name>
    <dbReference type="NCBI Taxonomy" id="999627"/>
    <lineage>
        <taxon>Bacteria</taxon>
        <taxon>Pseudomonadati</taxon>
        <taxon>Pseudomonadota</taxon>
        <taxon>Alphaproteobacteria</taxon>
        <taxon>Rhodobacterales</taxon>
        <taxon>Paracoccaceae</taxon>
        <taxon>Sedimentitalea</taxon>
    </lineage>
</organism>
<dbReference type="GO" id="GO:0016746">
    <property type="term" value="F:acyltransferase activity"/>
    <property type="evidence" value="ECO:0007669"/>
    <property type="project" value="UniProtKB-KW"/>
</dbReference>
<keyword evidence="1" id="KW-0808">Transferase</keyword>
<proteinExistence type="predicted"/>
<dbReference type="Proteomes" id="UP000182466">
    <property type="component" value="Unassembled WGS sequence"/>
</dbReference>
<dbReference type="AlphaFoldDB" id="A0A1I7ECT2"/>
<dbReference type="SUPFAM" id="SSF53474">
    <property type="entry name" value="alpha/beta-Hydrolases"/>
    <property type="match status" value="1"/>
</dbReference>
<feature type="compositionally biased region" description="Basic and acidic residues" evidence="3">
    <location>
        <begin position="12"/>
        <end position="23"/>
    </location>
</feature>
<accession>A0A1I7ECT2</accession>
<dbReference type="InterPro" id="IPR029058">
    <property type="entry name" value="AB_hydrolase_fold"/>
</dbReference>
<sequence>MKDTGKTAGLRTADHDESREPDNRALRQKLTKFTRGGPPISTMTMMNDWALHLAAAPDKQLSLMKKAQENWFAWSQFVMAGCPDDPEASPIAPQKGDRRFSGEAWAKAPFAALAQGFLLAENFADHATSDVPGLTPAHDASMTFLARQLMGAFAPSNFLMTNPEALSKTIETRGENLQNGGAAFLRDWQALTGQDALHPPSRVGKDLAVSRGKVVLRTHLMELIQYEPTTDKVHPEPILIVPAWIMKYYILDLSPENSVVRYLTDQGFTVFMMSWRNPDAADADLGMADYLEQGPRAALDHICTKTKAKKVHGVGYCLGGTLLSIAAASMARDGDDRLASMTLLAAQTDFSEAGELMMFINESQVSFLEDLMASQGYLEATQMMSAFQMMRSNDLIWSRMVRTYLLGDDEPAMNDLMAWNADSTRMPARMHSEYLRQMFLNNDLATGRYAVDGHAVSLRDIRIPVFGVGTETDHIAPWKSVFKIHALGHADVTFALTNGGHNAGVLSEPGHKRRHFRVYTTRDQDRALTPDDWLETAKMSEGSWWPAWTKWLGTQSSEKALPPKMTGDLSDAPGTYVMME</sequence>
<dbReference type="PANTHER" id="PTHR36837:SF5">
    <property type="entry name" value="POLY-3-HYDROXYBUTYRATE SYNTHASE"/>
    <property type="match status" value="1"/>
</dbReference>
<dbReference type="GO" id="GO:0042619">
    <property type="term" value="P:poly-hydroxybutyrate biosynthetic process"/>
    <property type="evidence" value="ECO:0007669"/>
    <property type="project" value="InterPro"/>
</dbReference>
<reference evidence="5 6" key="1">
    <citation type="submission" date="2016-10" db="EMBL/GenBank/DDBJ databases">
        <authorList>
            <person name="de Groot N.N."/>
        </authorList>
    </citation>
    <scope>NUCLEOTIDE SEQUENCE [LARGE SCALE GENOMIC DNA]</scope>
    <source>
        <strain evidence="5 6">CGMCC 1.10959</strain>
    </source>
</reference>
<dbReference type="EMBL" id="FPAW01000069">
    <property type="protein sequence ID" value="SFU21751.1"/>
    <property type="molecule type" value="Genomic_DNA"/>
</dbReference>
<dbReference type="STRING" id="999627.SAMN05216236_1694"/>
<gene>
    <name evidence="5" type="ORF">SAMN05216236_1694</name>
</gene>
<evidence type="ECO:0000313" key="6">
    <source>
        <dbReference type="Proteomes" id="UP000182466"/>
    </source>
</evidence>
<protein>
    <submittedName>
        <fullName evidence="5">Polyhydroxyalkanoate synthase</fullName>
    </submittedName>
</protein>
<evidence type="ECO:0000256" key="3">
    <source>
        <dbReference type="SAM" id="MobiDB-lite"/>
    </source>
</evidence>
<feature type="domain" description="Poly-beta-hydroxybutyrate polymerase N-terminal" evidence="4">
    <location>
        <begin position="97"/>
        <end position="263"/>
    </location>
</feature>
<keyword evidence="6" id="KW-1185">Reference proteome</keyword>
<evidence type="ECO:0000256" key="2">
    <source>
        <dbReference type="ARBA" id="ARBA00023315"/>
    </source>
</evidence>
<name>A0A1I7ECT2_9RHOB</name>
<evidence type="ECO:0000256" key="1">
    <source>
        <dbReference type="ARBA" id="ARBA00022679"/>
    </source>
</evidence>
<evidence type="ECO:0000313" key="5">
    <source>
        <dbReference type="EMBL" id="SFU21751.1"/>
    </source>
</evidence>
<dbReference type="RefSeq" id="WP_081710405.1">
    <property type="nucleotide sequence ID" value="NZ_FPAW01000069.1"/>
</dbReference>
<keyword evidence="2" id="KW-0012">Acyltransferase</keyword>